<dbReference type="OMA" id="YPFQEPH"/>
<sequence>MTETPTAGSNRHPESCFNLIDFCPNYRRRPQAWFLIPKYQTLSDLFEQINKWLESHPEWIVVSVESIIYDPDSGFGNEISVSIGSLAKKGIKGIRLWLTPNKNGQPFQKLGLINVVPKLNGNNINGSNGRTVWSPNGHETIEEMVIRVNNLLHKKPIQGKIISVETVSIPVTGKWEIDTESSEFYRDSSSFAQTLRIYYEYGETCMEEIGLKDFVPSSSSWDSPLAPPDYESFASLFTRASQWFRDQPSHYRYLNCQSVEVPLMSKTANSDCKHPIDSNLSLLIPGKAEFSLKFIRLAYAVPTRGISVESIKHPEIVLNCKIFVPIRHKTSNQYETVAATKRKMEAWLTITGARVLSAETTFLKLSYCNSSIAANVDSCLTSLCNRPNDSHHIVTYRVYLDGHYVEPPTRLLPSFDNELSNDESNCCIS</sequence>
<organism evidence="1 2">
    <name type="scientific">Tetranychus urticae</name>
    <name type="common">Two-spotted spider mite</name>
    <dbReference type="NCBI Taxonomy" id="32264"/>
    <lineage>
        <taxon>Eukaryota</taxon>
        <taxon>Metazoa</taxon>
        <taxon>Ecdysozoa</taxon>
        <taxon>Arthropoda</taxon>
        <taxon>Chelicerata</taxon>
        <taxon>Arachnida</taxon>
        <taxon>Acari</taxon>
        <taxon>Acariformes</taxon>
        <taxon>Trombidiformes</taxon>
        <taxon>Prostigmata</taxon>
        <taxon>Eleutherengona</taxon>
        <taxon>Raphignathae</taxon>
        <taxon>Tetranychoidea</taxon>
        <taxon>Tetranychidae</taxon>
        <taxon>Tetranychus</taxon>
    </lineage>
</organism>
<dbReference type="Proteomes" id="UP000015104">
    <property type="component" value="Unassembled WGS sequence"/>
</dbReference>
<dbReference type="KEGG" id="tut:107360101"/>
<dbReference type="eggNOG" id="ENOG502T1Y2">
    <property type="taxonomic scope" value="Eukaryota"/>
</dbReference>
<dbReference type="OrthoDB" id="6488593at2759"/>
<dbReference type="STRING" id="32264.T1K1F7"/>
<accession>T1K1F7</accession>
<evidence type="ECO:0000313" key="2">
    <source>
        <dbReference type="Proteomes" id="UP000015104"/>
    </source>
</evidence>
<reference evidence="1" key="2">
    <citation type="submission" date="2015-06" db="UniProtKB">
        <authorList>
            <consortium name="EnsemblMetazoa"/>
        </authorList>
    </citation>
    <scope>IDENTIFICATION</scope>
</reference>
<dbReference type="AlphaFoldDB" id="T1K1F7"/>
<gene>
    <name evidence="1" type="primary">107360101</name>
</gene>
<dbReference type="EnsemblMetazoa" id="tetur04g01230.1">
    <property type="protein sequence ID" value="tetur04g01230.1"/>
    <property type="gene ID" value="tetur04g01230"/>
</dbReference>
<reference evidence="2" key="1">
    <citation type="submission" date="2011-08" db="EMBL/GenBank/DDBJ databases">
        <authorList>
            <person name="Rombauts S."/>
        </authorList>
    </citation>
    <scope>NUCLEOTIDE SEQUENCE</scope>
    <source>
        <strain evidence="2">London</strain>
    </source>
</reference>
<name>T1K1F7_TETUR</name>
<proteinExistence type="predicted"/>
<protein>
    <submittedName>
        <fullName evidence="1">Uncharacterized protein</fullName>
    </submittedName>
</protein>
<keyword evidence="2" id="KW-1185">Reference proteome</keyword>
<evidence type="ECO:0000313" key="1">
    <source>
        <dbReference type="EnsemblMetazoa" id="tetur04g01230.1"/>
    </source>
</evidence>
<dbReference type="HOGENOM" id="CLU_032947_0_0_1"/>
<dbReference type="EMBL" id="CAEY01001352">
    <property type="status" value="NOT_ANNOTATED_CDS"/>
    <property type="molecule type" value="Genomic_DNA"/>
</dbReference>